<evidence type="ECO:0000313" key="17">
    <source>
        <dbReference type="EMBL" id="RZB64425.1"/>
    </source>
</evidence>
<evidence type="ECO:0000256" key="2">
    <source>
        <dbReference type="ARBA" id="ARBA00004477"/>
    </source>
</evidence>
<dbReference type="GO" id="GO:0005506">
    <property type="term" value="F:iron ion binding"/>
    <property type="evidence" value="ECO:0007669"/>
    <property type="project" value="InterPro"/>
</dbReference>
<feature type="transmembrane region" description="Helical" evidence="15">
    <location>
        <begin position="154"/>
        <end position="172"/>
    </location>
</feature>
<name>A0A445GSY7_GLYSO</name>
<comment type="subcellular location">
    <subcellularLocation>
        <location evidence="2">Endoplasmic reticulum membrane</location>
        <topology evidence="2">Multi-pass membrane protein</topology>
    </subcellularLocation>
</comment>
<evidence type="ECO:0000256" key="10">
    <source>
        <dbReference type="ARBA" id="ARBA00022989"/>
    </source>
</evidence>
<evidence type="ECO:0000259" key="16">
    <source>
        <dbReference type="Pfam" id="PF04116"/>
    </source>
</evidence>
<dbReference type="EMBL" id="QZWG01000015">
    <property type="protein sequence ID" value="RZB64425.1"/>
    <property type="molecule type" value="Genomic_DNA"/>
</dbReference>
<evidence type="ECO:0000256" key="4">
    <source>
        <dbReference type="ARBA" id="ARBA00022516"/>
    </source>
</evidence>
<comment type="similarity">
    <text evidence="3">Belongs to the sterol desaturase family.</text>
</comment>
<keyword evidence="11" id="KW-0560">Oxidoreductase</keyword>
<evidence type="ECO:0000256" key="14">
    <source>
        <dbReference type="ARBA" id="ARBA00023160"/>
    </source>
</evidence>
<evidence type="ECO:0000256" key="6">
    <source>
        <dbReference type="ARBA" id="ARBA00022723"/>
    </source>
</evidence>
<evidence type="ECO:0000256" key="7">
    <source>
        <dbReference type="ARBA" id="ARBA00022824"/>
    </source>
</evidence>
<dbReference type="InterPro" id="IPR006694">
    <property type="entry name" value="Fatty_acid_hydroxylase"/>
</dbReference>
<feature type="transmembrane region" description="Helical" evidence="15">
    <location>
        <begin position="207"/>
        <end position="225"/>
    </location>
</feature>
<evidence type="ECO:0000256" key="9">
    <source>
        <dbReference type="ARBA" id="ARBA00022833"/>
    </source>
</evidence>
<evidence type="ECO:0000313" key="18">
    <source>
        <dbReference type="Proteomes" id="UP000289340"/>
    </source>
</evidence>
<keyword evidence="9" id="KW-0862">Zinc</keyword>
<keyword evidence="8" id="KW-0276">Fatty acid metabolism</keyword>
<dbReference type="InterPro" id="IPR014430">
    <property type="entry name" value="Scs7"/>
</dbReference>
<evidence type="ECO:0000256" key="1">
    <source>
        <dbReference type="ARBA" id="ARBA00001947"/>
    </source>
</evidence>
<dbReference type="GO" id="GO:0006633">
    <property type="term" value="P:fatty acid biosynthetic process"/>
    <property type="evidence" value="ECO:0007669"/>
    <property type="project" value="UniProtKB-KW"/>
</dbReference>
<keyword evidence="7" id="KW-0256">Endoplasmic reticulum</keyword>
<protein>
    <submittedName>
        <fullName evidence="17">Dihydroceramide fatty acyl 2-hydroxylase FAH1 isoform D</fullName>
    </submittedName>
</protein>
<dbReference type="GO" id="GO:0005789">
    <property type="term" value="C:endoplasmic reticulum membrane"/>
    <property type="evidence" value="ECO:0007669"/>
    <property type="project" value="UniProtKB-SubCell"/>
</dbReference>
<comment type="caution">
    <text evidence="17">The sequence shown here is derived from an EMBL/GenBank/DDBJ whole genome shotgun (WGS) entry which is preliminary data.</text>
</comment>
<dbReference type="PANTHER" id="PTHR12863:SF1">
    <property type="entry name" value="FATTY ACID 2-HYDROXYLASE"/>
    <property type="match status" value="1"/>
</dbReference>
<keyword evidence="5 15" id="KW-0812">Transmembrane</keyword>
<keyword evidence="6" id="KW-0479">Metal-binding</keyword>
<dbReference type="Proteomes" id="UP000289340">
    <property type="component" value="Chromosome 15"/>
</dbReference>
<keyword evidence="13 15" id="KW-0472">Membrane</keyword>
<sequence>MPWKRTAEIPSRTLFLNKNSTRHCLSLFHCSTWRRRLGCFLSLRLGKETHFLVLVLDFDLTALPSATASCMMVVQNFVVDLNKALVFQVGHLGEAYEEWVHQPIVSKEGPRFFENEILEFLTRTVWWAIPVIWLPVVCWFIYKSIRMGLSCPHLALLVVLGIFVWTLLEYSLHRFLFHIKTKTYWGNTLHYLLHGCHHKHPMDGLRLVFPPAATAILLMPFWNLVKLMATTSTAPALFGGGLLGYVMYDCTHYYLHHGQPRTEVPRNLKKYHLNHHFRIQDKGFGITSSLWDKVFGTLPPKMDAKTRFWTDRWIPGFQPLSSMMQNVCSTIAAINPPVQGYKDTPIWCTSRNGMLSVKTAYWYLAGYYDNPRDESGDFKMIWRYEGPQRVCLFLWKLMHGRLLPNEERIRRHMTNDSARIHYAHSVIVKTS</sequence>
<comment type="cofactor">
    <cofactor evidence="1">
        <name>Zn(2+)</name>
        <dbReference type="ChEBI" id="CHEBI:29105"/>
    </cofactor>
</comment>
<evidence type="ECO:0000256" key="3">
    <source>
        <dbReference type="ARBA" id="ARBA00009324"/>
    </source>
</evidence>
<keyword evidence="4" id="KW-0444">Lipid biosynthesis</keyword>
<evidence type="ECO:0000256" key="12">
    <source>
        <dbReference type="ARBA" id="ARBA00023098"/>
    </source>
</evidence>
<evidence type="ECO:0000256" key="8">
    <source>
        <dbReference type="ARBA" id="ARBA00022832"/>
    </source>
</evidence>
<keyword evidence="10 15" id="KW-1133">Transmembrane helix</keyword>
<evidence type="ECO:0000256" key="15">
    <source>
        <dbReference type="SAM" id="Phobius"/>
    </source>
</evidence>
<organism evidence="17 18">
    <name type="scientific">Glycine soja</name>
    <name type="common">Wild soybean</name>
    <dbReference type="NCBI Taxonomy" id="3848"/>
    <lineage>
        <taxon>Eukaryota</taxon>
        <taxon>Viridiplantae</taxon>
        <taxon>Streptophyta</taxon>
        <taxon>Embryophyta</taxon>
        <taxon>Tracheophyta</taxon>
        <taxon>Spermatophyta</taxon>
        <taxon>Magnoliopsida</taxon>
        <taxon>eudicotyledons</taxon>
        <taxon>Gunneridae</taxon>
        <taxon>Pentapetalae</taxon>
        <taxon>rosids</taxon>
        <taxon>fabids</taxon>
        <taxon>Fabales</taxon>
        <taxon>Fabaceae</taxon>
        <taxon>Papilionoideae</taxon>
        <taxon>50 kb inversion clade</taxon>
        <taxon>NPAAA clade</taxon>
        <taxon>indigoferoid/millettioid clade</taxon>
        <taxon>Phaseoleae</taxon>
        <taxon>Glycine</taxon>
        <taxon>Glycine subgen. Soja</taxon>
    </lineage>
</organism>
<dbReference type="GO" id="GO:0080132">
    <property type="term" value="F:fatty acid 2-hydroxylase activity"/>
    <property type="evidence" value="ECO:0007669"/>
    <property type="project" value="InterPro"/>
</dbReference>
<gene>
    <name evidence="17" type="ORF">D0Y65_040788</name>
</gene>
<feature type="transmembrane region" description="Helical" evidence="15">
    <location>
        <begin position="124"/>
        <end position="142"/>
    </location>
</feature>
<keyword evidence="12" id="KW-0443">Lipid metabolism</keyword>
<reference evidence="17 18" key="1">
    <citation type="submission" date="2018-09" db="EMBL/GenBank/DDBJ databases">
        <title>A high-quality reference genome of wild soybean provides a powerful tool to mine soybean genomes.</title>
        <authorList>
            <person name="Xie M."/>
            <person name="Chung C.Y.L."/>
            <person name="Li M.-W."/>
            <person name="Wong F.-L."/>
            <person name="Chan T.-F."/>
            <person name="Lam H.-M."/>
        </authorList>
    </citation>
    <scope>NUCLEOTIDE SEQUENCE [LARGE SCALE GENOMIC DNA]</scope>
    <source>
        <strain evidence="18">cv. W05</strain>
        <tissue evidence="17">Hypocotyl of etiolated seedlings</tissue>
    </source>
</reference>
<dbReference type="PANTHER" id="PTHR12863">
    <property type="entry name" value="FATTY ACID HYDROXYLASE"/>
    <property type="match status" value="1"/>
</dbReference>
<accession>A0A445GSY7</accession>
<dbReference type="AlphaFoldDB" id="A0A445GSY7"/>
<proteinExistence type="inferred from homology"/>
<keyword evidence="14" id="KW-0275">Fatty acid biosynthesis</keyword>
<evidence type="ECO:0000256" key="5">
    <source>
        <dbReference type="ARBA" id="ARBA00022692"/>
    </source>
</evidence>
<evidence type="ECO:0000256" key="11">
    <source>
        <dbReference type="ARBA" id="ARBA00023002"/>
    </source>
</evidence>
<feature type="domain" description="Fatty acid hydroxylase" evidence="16">
    <location>
        <begin position="158"/>
        <end position="297"/>
    </location>
</feature>
<evidence type="ECO:0000256" key="13">
    <source>
        <dbReference type="ARBA" id="ARBA00023136"/>
    </source>
</evidence>
<dbReference type="Pfam" id="PF04116">
    <property type="entry name" value="FA_hydroxylase"/>
    <property type="match status" value="1"/>
</dbReference>
<keyword evidence="18" id="KW-1185">Reference proteome</keyword>